<protein>
    <submittedName>
        <fullName evidence="8">Alginate O-acetyltransferase complex protein AlgJ</fullName>
    </submittedName>
</protein>
<sequence>MWCNLPGPIMFVAVALIGTITLLRSDFDGVGPFEDGPTQAALEARFDDALILREVSIGFWGGVRWNLFHEAGSGAVAGDNDWLFTDEEYEALPGFEERLSDSLDTIAMVVSRFTADGVTVIPLLLPDKARIMREQVMAPRPPRVEARYDTLLAGLAEREVQVIDLRPVLSAVPQAYLRTDTHWTPEGARAVAGAIARPDVQVTAFATSKSTPVLHEGDLLAFVPTAPFPGPGAEALNTYDTIQRDSGLGADLFGDISIPGVLIGTSYSADSRWHFEGFLKDALEMDILNLAEEGAGPFAPIQAYLESEIYRDTPPEVVIWDIPERYTTLRQTTGDTP</sequence>
<reference evidence="9" key="1">
    <citation type="submission" date="2017-09" db="EMBL/GenBank/DDBJ databases">
        <authorList>
            <person name="Varghese N."/>
            <person name="Submissions S."/>
        </authorList>
    </citation>
    <scope>NUCLEOTIDE SEQUENCE [LARGE SCALE GENOMIC DNA]</scope>
    <source>
        <strain evidence="9">C7</strain>
    </source>
</reference>
<evidence type="ECO:0000256" key="4">
    <source>
        <dbReference type="ARBA" id="ARBA00022729"/>
    </source>
</evidence>
<dbReference type="Proteomes" id="UP000220034">
    <property type="component" value="Unassembled WGS sequence"/>
</dbReference>
<dbReference type="EMBL" id="OCTN01000011">
    <property type="protein sequence ID" value="SOH95463.1"/>
    <property type="molecule type" value="Genomic_DNA"/>
</dbReference>
<comment type="subcellular location">
    <subcellularLocation>
        <location evidence="1">Periplasm</location>
    </subcellularLocation>
</comment>
<dbReference type="Pfam" id="PF16822">
    <property type="entry name" value="ALGX"/>
    <property type="match status" value="1"/>
</dbReference>
<dbReference type="InterPro" id="IPR031811">
    <property type="entry name" value="ALGX/ALGJ_SGNH-like"/>
</dbReference>
<comment type="pathway">
    <text evidence="2">Glycan biosynthesis; alginate biosynthesis.</text>
</comment>
<evidence type="ECO:0000313" key="9">
    <source>
        <dbReference type="Proteomes" id="UP000220034"/>
    </source>
</evidence>
<evidence type="ECO:0000259" key="7">
    <source>
        <dbReference type="Pfam" id="PF16822"/>
    </source>
</evidence>
<dbReference type="GO" id="GO:0042121">
    <property type="term" value="P:alginic acid biosynthetic process"/>
    <property type="evidence" value="ECO:0007669"/>
    <property type="project" value="UniProtKB-UniPathway"/>
</dbReference>
<keyword evidence="5" id="KW-0574">Periplasm</keyword>
<evidence type="ECO:0000256" key="6">
    <source>
        <dbReference type="ARBA" id="ARBA00022841"/>
    </source>
</evidence>
<evidence type="ECO:0000256" key="1">
    <source>
        <dbReference type="ARBA" id="ARBA00004418"/>
    </source>
</evidence>
<keyword evidence="3 8" id="KW-0808">Transferase</keyword>
<accession>A0A2C9CW64</accession>
<name>A0A2C9CW64_9RHOB</name>
<organism evidence="8 9">
    <name type="scientific">Pontivivens marinum</name>
    <dbReference type="NCBI Taxonomy" id="1690039"/>
    <lineage>
        <taxon>Bacteria</taxon>
        <taxon>Pseudomonadati</taxon>
        <taxon>Pseudomonadota</taxon>
        <taxon>Alphaproteobacteria</taxon>
        <taxon>Rhodobacterales</taxon>
        <taxon>Paracoccaceae</taxon>
        <taxon>Pontivivens</taxon>
    </lineage>
</organism>
<dbReference type="GO" id="GO:0042597">
    <property type="term" value="C:periplasmic space"/>
    <property type="evidence" value="ECO:0007669"/>
    <property type="project" value="UniProtKB-SubCell"/>
</dbReference>
<dbReference type="GO" id="GO:0016740">
    <property type="term" value="F:transferase activity"/>
    <property type="evidence" value="ECO:0007669"/>
    <property type="project" value="UniProtKB-KW"/>
</dbReference>
<keyword evidence="6" id="KW-0016">Alginate biosynthesis</keyword>
<dbReference type="AlphaFoldDB" id="A0A2C9CW64"/>
<keyword evidence="4" id="KW-0732">Signal</keyword>
<evidence type="ECO:0000256" key="3">
    <source>
        <dbReference type="ARBA" id="ARBA00022679"/>
    </source>
</evidence>
<dbReference type="UniPathway" id="UPA00286"/>
<keyword evidence="9" id="KW-1185">Reference proteome</keyword>
<gene>
    <name evidence="8" type="ORF">SAMN06273572_11142</name>
</gene>
<dbReference type="OrthoDB" id="9760774at2"/>
<proteinExistence type="predicted"/>
<evidence type="ECO:0000256" key="2">
    <source>
        <dbReference type="ARBA" id="ARBA00005182"/>
    </source>
</evidence>
<evidence type="ECO:0000313" key="8">
    <source>
        <dbReference type="EMBL" id="SOH95463.1"/>
    </source>
</evidence>
<evidence type="ECO:0000256" key="5">
    <source>
        <dbReference type="ARBA" id="ARBA00022764"/>
    </source>
</evidence>
<feature type="domain" description="AlgX/AlgJ SGNH hydrolase-like" evidence="7">
    <location>
        <begin position="76"/>
        <end position="324"/>
    </location>
</feature>